<dbReference type="RefSeq" id="WP_230741665.1">
    <property type="nucleotide sequence ID" value="NZ_PGCK01000005.1"/>
</dbReference>
<accession>A0AAP2RDK4</accession>
<protein>
    <submittedName>
        <fullName evidence="1">Uncharacterized protein</fullName>
    </submittedName>
</protein>
<evidence type="ECO:0000313" key="2">
    <source>
        <dbReference type="Proteomes" id="UP001320159"/>
    </source>
</evidence>
<evidence type="ECO:0000313" key="1">
    <source>
        <dbReference type="EMBL" id="MCD1294831.1"/>
    </source>
</evidence>
<organism evidence="1 2">
    <name type="scientific">Methanooceanicella nereidis</name>
    <dbReference type="NCBI Taxonomy" id="2052831"/>
    <lineage>
        <taxon>Archaea</taxon>
        <taxon>Methanobacteriati</taxon>
        <taxon>Methanobacteriota</taxon>
        <taxon>Stenosarchaea group</taxon>
        <taxon>Methanomicrobia</taxon>
        <taxon>Methanocellales</taxon>
        <taxon>Methanocellaceae</taxon>
        <taxon>Methanooceanicella</taxon>
    </lineage>
</organism>
<proteinExistence type="predicted"/>
<comment type="caution">
    <text evidence="1">The sequence shown here is derived from an EMBL/GenBank/DDBJ whole genome shotgun (WGS) entry which is preliminary data.</text>
</comment>
<dbReference type="AlphaFoldDB" id="A0AAP2RDK4"/>
<gene>
    <name evidence="1" type="ORF">CUJ83_07440</name>
</gene>
<dbReference type="Proteomes" id="UP001320159">
    <property type="component" value="Unassembled WGS sequence"/>
</dbReference>
<name>A0AAP2RDK4_9EURY</name>
<reference evidence="1 2" key="1">
    <citation type="submission" date="2017-11" db="EMBL/GenBank/DDBJ databases">
        <title>Isolation and Characterization of Family Methanocellaceae Species from Potential Methane Hydrate Area Offshore Southwestern Taiwan.</title>
        <authorList>
            <person name="Zhang W.-L."/>
            <person name="Chen W.-C."/>
            <person name="Lai M.-C."/>
            <person name="Chen S.-C."/>
        </authorList>
    </citation>
    <scope>NUCLEOTIDE SEQUENCE [LARGE SCALE GENOMIC DNA]</scope>
    <source>
        <strain evidence="1 2">CWC-04</strain>
    </source>
</reference>
<dbReference type="EMBL" id="PGCK01000005">
    <property type="protein sequence ID" value="MCD1294831.1"/>
    <property type="molecule type" value="Genomic_DNA"/>
</dbReference>
<sequence length="63" mass="6886">MRVNDRVVLLRELKGSLGGDVIPEGSEGVILYKITGSGRNTFEVDFGSYGVAICEKNDIEIVR</sequence>
<keyword evidence="2" id="KW-1185">Reference proteome</keyword>